<feature type="transmembrane region" description="Helical" evidence="7">
    <location>
        <begin position="318"/>
        <end position="338"/>
    </location>
</feature>
<comment type="subcellular location">
    <subcellularLocation>
        <location evidence="1">Endomembrane system</location>
        <topology evidence="1">Multi-pass membrane protein</topology>
    </subcellularLocation>
    <subcellularLocation>
        <location evidence="7">Endoplasmic reticulum membrane</location>
        <topology evidence="7">Multi-pass membrane protein</topology>
    </subcellularLocation>
</comment>
<dbReference type="VEuPathDB" id="FungiDB:CJJ09_001944"/>
<comment type="caution">
    <text evidence="8">The sequence shown here is derived from an EMBL/GenBank/DDBJ whole genome shotgun (WGS) entry which is preliminary data.</text>
</comment>
<feature type="transmembrane region" description="Helical" evidence="7">
    <location>
        <begin position="168"/>
        <end position="187"/>
    </location>
</feature>
<dbReference type="GO" id="GO:0016788">
    <property type="term" value="F:hydrolase activity, acting on ester bonds"/>
    <property type="evidence" value="ECO:0007669"/>
    <property type="project" value="TreeGrafter"/>
</dbReference>
<dbReference type="VEuPathDB" id="FungiDB:CJI96_0000013"/>
<dbReference type="EMBL" id="LGST01000022">
    <property type="protein sequence ID" value="KND99614.1"/>
    <property type="molecule type" value="Genomic_DNA"/>
</dbReference>
<dbReference type="VEuPathDB" id="FungiDB:B9J08_001544"/>
<keyword evidence="5 7" id="KW-1133">Transmembrane helix</keyword>
<evidence type="ECO:0000256" key="3">
    <source>
        <dbReference type="ARBA" id="ARBA00022692"/>
    </source>
</evidence>
<feature type="chain" id="PRO_5016478943" description="Post-GPI attachment to proteins factor 3" evidence="7">
    <location>
        <begin position="18"/>
        <end position="391"/>
    </location>
</feature>
<feature type="transmembrane region" description="Helical" evidence="7">
    <location>
        <begin position="258"/>
        <end position="278"/>
    </location>
</feature>
<organism evidence="8 9">
    <name type="scientific">Candidozyma auris</name>
    <name type="common">Yeast</name>
    <name type="synonym">Candida auris</name>
    <dbReference type="NCBI Taxonomy" id="498019"/>
    <lineage>
        <taxon>Eukaryota</taxon>
        <taxon>Fungi</taxon>
        <taxon>Dikarya</taxon>
        <taxon>Ascomycota</taxon>
        <taxon>Saccharomycotina</taxon>
        <taxon>Pichiomycetes</taxon>
        <taxon>Metschnikowiaceae</taxon>
        <taxon>Candidozyma</taxon>
    </lineage>
</organism>
<proteinExistence type="inferred from homology"/>
<comment type="function">
    <text evidence="7">Involved in the lipid remodeling steps of GPI-anchor maturation.</text>
</comment>
<feature type="transmembrane region" description="Helical" evidence="7">
    <location>
        <begin position="350"/>
        <end position="367"/>
    </location>
</feature>
<keyword evidence="3 7" id="KW-0812">Transmembrane</keyword>
<dbReference type="GO" id="GO:0006506">
    <property type="term" value="P:GPI anchor biosynthetic process"/>
    <property type="evidence" value="ECO:0007669"/>
    <property type="project" value="UniProtKB-KW"/>
</dbReference>
<dbReference type="Proteomes" id="UP000037122">
    <property type="component" value="Unassembled WGS sequence"/>
</dbReference>
<dbReference type="PANTHER" id="PTHR13148">
    <property type="entry name" value="PER1-RELATED"/>
    <property type="match status" value="1"/>
</dbReference>
<dbReference type="VEuPathDB" id="FungiDB:CJI97_001765"/>
<feature type="transmembrane region" description="Helical" evidence="7">
    <location>
        <begin position="199"/>
        <end position="217"/>
    </location>
</feature>
<feature type="transmembrane region" description="Helical" evidence="7">
    <location>
        <begin position="229"/>
        <end position="246"/>
    </location>
</feature>
<dbReference type="GO" id="GO:0005789">
    <property type="term" value="C:endoplasmic reticulum membrane"/>
    <property type="evidence" value="ECO:0007669"/>
    <property type="project" value="UniProtKB-SubCell"/>
</dbReference>
<dbReference type="VEuPathDB" id="FungiDB:QG37_03404"/>
<keyword evidence="4 7" id="KW-0732">Signal</keyword>
<name>A0A0L0P062_CANAR</name>
<evidence type="ECO:0000313" key="9">
    <source>
        <dbReference type="Proteomes" id="UP000037122"/>
    </source>
</evidence>
<keyword evidence="7" id="KW-0256">Endoplasmic reticulum</keyword>
<keyword evidence="2 7" id="KW-0337">GPI-anchor biosynthesis</keyword>
<evidence type="ECO:0000256" key="7">
    <source>
        <dbReference type="RuleBase" id="RU365066"/>
    </source>
</evidence>
<evidence type="ECO:0000256" key="1">
    <source>
        <dbReference type="ARBA" id="ARBA00004127"/>
    </source>
</evidence>
<feature type="transmembrane region" description="Helical" evidence="7">
    <location>
        <begin position="117"/>
        <end position="137"/>
    </location>
</feature>
<evidence type="ECO:0000256" key="2">
    <source>
        <dbReference type="ARBA" id="ARBA00022502"/>
    </source>
</evidence>
<gene>
    <name evidence="8" type="ORF">QG37_03404</name>
</gene>
<sequence length="391" mass="46208">MLSPLLTTVWIANLVLASPGDNLDEFNDCKFQCEQLTCYYNPYYLLQDQFEEELKSAGEYKRYEPLWHFTSGKLSLPMKILQWDCPANCDYQCQQIITKERVAAGEEVLQFHGKWPFWRIFGVQEVALMLFSFLNLIPHYLGYHQISECIKKLPSEQMAFLRGPFRNVKFAAFVAIGAWLSLTIFHIRDVMFTEKLDYYFAGLTVLTGFYGIAFRYFKLYLPLRVIYKYFFLLTCVGAYAAHIYRLETDWLYTYNMQANIFVGILQNIFWGLTCFELYTKYYDLEKAESNVIILDHLHYIRSNRIILGSFYAKSPKLYSLYPLLLCFIVILGMSLEIFDFPPIFFDLVDAHSLWHLVTFFPAFFGWYDWMVWDISKNVWDDVAPVAEKKNQ</sequence>
<evidence type="ECO:0000313" key="8">
    <source>
        <dbReference type="EMBL" id="KND99614.1"/>
    </source>
</evidence>
<evidence type="ECO:0000256" key="6">
    <source>
        <dbReference type="ARBA" id="ARBA00023136"/>
    </source>
</evidence>
<dbReference type="VEuPathDB" id="FungiDB:CJJ09_001943"/>
<dbReference type="InterPro" id="IPR007217">
    <property type="entry name" value="Per1-like"/>
</dbReference>
<evidence type="ECO:0000256" key="4">
    <source>
        <dbReference type="ARBA" id="ARBA00022729"/>
    </source>
</evidence>
<dbReference type="Pfam" id="PF04080">
    <property type="entry name" value="Per1"/>
    <property type="match status" value="1"/>
</dbReference>
<dbReference type="PANTHER" id="PTHR13148:SF0">
    <property type="entry name" value="POST-GPI ATTACHMENT TO PROTEINS FACTOR 3"/>
    <property type="match status" value="1"/>
</dbReference>
<protein>
    <recommendedName>
        <fullName evidence="7">Post-GPI attachment to proteins factor 3</fullName>
    </recommendedName>
</protein>
<keyword evidence="6 7" id="KW-0472">Membrane</keyword>
<dbReference type="VEuPathDB" id="FungiDB:CJJ07_004140"/>
<accession>A0A0L0P062</accession>
<evidence type="ECO:0000256" key="5">
    <source>
        <dbReference type="ARBA" id="ARBA00022989"/>
    </source>
</evidence>
<reference evidence="9" key="1">
    <citation type="journal article" date="2015" name="BMC Genomics">
        <title>Draft genome of a commonly misdiagnosed multidrug resistant pathogen Candida auris.</title>
        <authorList>
            <person name="Chatterjee S."/>
            <person name="Alampalli S.V."/>
            <person name="Nageshan R.K."/>
            <person name="Chettiar S.T."/>
            <person name="Joshi S."/>
            <person name="Tatu U.S."/>
        </authorList>
    </citation>
    <scope>NUCLEOTIDE SEQUENCE [LARGE SCALE GENOMIC DNA]</scope>
    <source>
        <strain evidence="9">6684</strain>
    </source>
</reference>
<feature type="signal peptide" evidence="7">
    <location>
        <begin position="1"/>
        <end position="17"/>
    </location>
</feature>
<dbReference type="AlphaFoldDB" id="A0A0L0P062"/>
<comment type="similarity">
    <text evidence="7">Belongs to the PGAP3 family.</text>
</comment>